<dbReference type="EMBL" id="JAELYA010000001">
    <property type="protein sequence ID" value="MBO3273756.1"/>
    <property type="molecule type" value="Genomic_DNA"/>
</dbReference>
<comment type="caution">
    <text evidence="2">The sequence shown here is derived from an EMBL/GenBank/DDBJ whole genome shotgun (WGS) entry which is preliminary data.</text>
</comment>
<dbReference type="PROSITE" id="PS51257">
    <property type="entry name" value="PROKAR_LIPOPROTEIN"/>
    <property type="match status" value="1"/>
</dbReference>
<proteinExistence type="predicted"/>
<evidence type="ECO:0000256" key="1">
    <source>
        <dbReference type="SAM" id="SignalP"/>
    </source>
</evidence>
<keyword evidence="3" id="KW-1185">Reference proteome</keyword>
<reference evidence="2 3" key="1">
    <citation type="submission" date="2020-12" db="EMBL/GenBank/DDBJ databases">
        <title>Pseudomonas schmalbachii sp. nov. isolated from millipede gut.</title>
        <authorList>
            <person name="Shelomi M."/>
        </authorList>
    </citation>
    <scope>NUCLEOTIDE SEQUENCE [LARGE SCALE GENOMIC DNA]</scope>
    <source>
        <strain evidence="2 3">Milli4</strain>
    </source>
</reference>
<dbReference type="Proteomes" id="UP000669060">
    <property type="component" value="Unassembled WGS sequence"/>
</dbReference>
<protein>
    <recommendedName>
        <fullName evidence="4">Lipoprotein</fullName>
    </recommendedName>
</protein>
<evidence type="ECO:0000313" key="2">
    <source>
        <dbReference type="EMBL" id="MBO3273756.1"/>
    </source>
</evidence>
<name>A0ABS3TJD8_9PSED</name>
<evidence type="ECO:0008006" key="4">
    <source>
        <dbReference type="Google" id="ProtNLM"/>
    </source>
</evidence>
<feature type="chain" id="PRO_5045677758" description="Lipoprotein" evidence="1">
    <location>
        <begin position="25"/>
        <end position="332"/>
    </location>
</feature>
<gene>
    <name evidence="2" type="ORF">JFY56_00785</name>
</gene>
<keyword evidence="1" id="KW-0732">Signal</keyword>
<accession>A0ABS3TJD8</accession>
<organism evidence="2 3">
    <name type="scientific">Pseudomonas schmalbachii</name>
    <dbReference type="NCBI Taxonomy" id="2816993"/>
    <lineage>
        <taxon>Bacteria</taxon>
        <taxon>Pseudomonadati</taxon>
        <taxon>Pseudomonadota</taxon>
        <taxon>Gammaproteobacteria</taxon>
        <taxon>Pseudomonadales</taxon>
        <taxon>Pseudomonadaceae</taxon>
        <taxon>Pseudomonas</taxon>
    </lineage>
</organism>
<feature type="signal peptide" evidence="1">
    <location>
        <begin position="1"/>
        <end position="24"/>
    </location>
</feature>
<sequence length="332" mass="36138">MSSLRCLIVAVLVALAGCVTTERAVGPGPAAEVSQGTWRQVDSDIAAASQSAAAQAEDYAREAMERWMDLVYQRTESDYIPWFTGYWTRKWLTIKVGWYRLNSGEEKDAVVNRLAVYLQEEYHDRVLKPVSRQLDPDAVMARATQHYVEVLAGQLREIPQRRGVPMAQFNRRLSEIPAIDLAPPAAHSVSLFQLVHADPVERLPAFQALLGRVRKAAGGAVAGSSDTGIAPVARETSEKLESELATSGIASAIGAMAGRVAGSMISLGVASFGAMANENERPKMAVQLRKNLNQAFDEEWLDLMRNRDSGVLAGVLYLSGEIEGNLVGWAAQ</sequence>
<dbReference type="RefSeq" id="WP_208311585.1">
    <property type="nucleotide sequence ID" value="NZ_JAELYA010000001.1"/>
</dbReference>
<evidence type="ECO:0000313" key="3">
    <source>
        <dbReference type="Proteomes" id="UP000669060"/>
    </source>
</evidence>